<gene>
    <name evidence="1" type="ORF">MGSAQ_001982</name>
</gene>
<accession>A0A1B6NST7</accession>
<sequence>MTNQSDIKKLAEQMASSMKSFDDIKDFQKQLMQSFIDTAFTLS</sequence>
<name>A0A1B6NST7_9ZZZZ</name>
<evidence type="ECO:0000313" key="1">
    <source>
        <dbReference type="EMBL" id="KTF06526.1"/>
    </source>
</evidence>
<organism evidence="1">
    <name type="scientific">marine sediment metagenome</name>
    <dbReference type="NCBI Taxonomy" id="412755"/>
    <lineage>
        <taxon>unclassified sequences</taxon>
        <taxon>metagenomes</taxon>
        <taxon>ecological metagenomes</taxon>
    </lineage>
</organism>
<protein>
    <submittedName>
        <fullName evidence="1">Transposase mutator family protein</fullName>
    </submittedName>
</protein>
<proteinExistence type="predicted"/>
<comment type="caution">
    <text evidence="1">The sequence shown here is derived from an EMBL/GenBank/DDBJ whole genome shotgun (WGS) entry which is preliminary data.</text>
</comment>
<dbReference type="EMBL" id="AYSL01001096">
    <property type="protein sequence ID" value="KTF06526.1"/>
    <property type="molecule type" value="Genomic_DNA"/>
</dbReference>
<reference evidence="1" key="1">
    <citation type="submission" date="2013-11" db="EMBL/GenBank/DDBJ databases">
        <title>Microbial diversity, functional groups and degradation webs in Northern and Southern Mediterranean and Red Sea marine crude oil polluted sites.</title>
        <authorList>
            <person name="Daffonchio D."/>
            <person name="Mapelli F."/>
            <person name="Ferrer M."/>
            <person name="Richter M."/>
            <person name="Cherif A."/>
            <person name="Malkawi H.I."/>
            <person name="Yakimov M.M."/>
            <person name="Abdel-Fattah Y.R."/>
            <person name="Blaghen M."/>
            <person name="Golyshin P.N."/>
            <person name="Kalogerakis N."/>
            <person name="Boon N."/>
            <person name="Magagnini M."/>
            <person name="Fava F."/>
        </authorList>
    </citation>
    <scope>NUCLEOTIDE SEQUENCE</scope>
</reference>
<dbReference type="AlphaFoldDB" id="A0A1B6NST7"/>